<keyword evidence="1" id="KW-0547">Nucleotide-binding</keyword>
<keyword evidence="3 7" id="KW-0347">Helicase</keyword>
<dbReference type="EMBL" id="JBHUEO010000044">
    <property type="protein sequence ID" value="MFD1707781.1"/>
    <property type="molecule type" value="Genomic_DNA"/>
</dbReference>
<evidence type="ECO:0000259" key="6">
    <source>
        <dbReference type="PROSITE" id="PS51194"/>
    </source>
</evidence>
<name>A0ABW4KKP1_9BACI</name>
<dbReference type="SUPFAM" id="SSF52540">
    <property type="entry name" value="P-loop containing nucleoside triphosphate hydrolases"/>
    <property type="match status" value="1"/>
</dbReference>
<keyword evidence="8" id="KW-1185">Reference proteome</keyword>
<dbReference type="SMART" id="SM00487">
    <property type="entry name" value="DEXDc"/>
    <property type="match status" value="1"/>
</dbReference>
<dbReference type="InterPro" id="IPR011545">
    <property type="entry name" value="DEAD/DEAH_box_helicase_dom"/>
</dbReference>
<dbReference type="GO" id="GO:0016787">
    <property type="term" value="F:hydrolase activity"/>
    <property type="evidence" value="ECO:0007669"/>
    <property type="project" value="UniProtKB-KW"/>
</dbReference>
<evidence type="ECO:0000256" key="3">
    <source>
        <dbReference type="ARBA" id="ARBA00022806"/>
    </source>
</evidence>
<protein>
    <submittedName>
        <fullName evidence="7">DEAD/DEAH box helicase</fullName>
        <ecNumber evidence="7">3.6.4.-</ecNumber>
    </submittedName>
</protein>
<reference evidence="8" key="1">
    <citation type="journal article" date="2019" name="Int. J. Syst. Evol. Microbiol.">
        <title>The Global Catalogue of Microorganisms (GCM) 10K type strain sequencing project: providing services to taxonomists for standard genome sequencing and annotation.</title>
        <authorList>
            <consortium name="The Broad Institute Genomics Platform"/>
            <consortium name="The Broad Institute Genome Sequencing Center for Infectious Disease"/>
            <person name="Wu L."/>
            <person name="Ma J."/>
        </authorList>
    </citation>
    <scope>NUCLEOTIDE SEQUENCE [LARGE SCALE GENOMIC DNA]</scope>
    <source>
        <strain evidence="8">CGMCC 1.12295</strain>
    </source>
</reference>
<dbReference type="InterPro" id="IPR044742">
    <property type="entry name" value="DEAD/DEAH_RhlB"/>
</dbReference>
<dbReference type="Pfam" id="PF00270">
    <property type="entry name" value="DEAD"/>
    <property type="match status" value="1"/>
</dbReference>
<dbReference type="EC" id="3.6.4.-" evidence="7"/>
<dbReference type="Proteomes" id="UP001597301">
    <property type="component" value="Unassembled WGS sequence"/>
</dbReference>
<dbReference type="InterPro" id="IPR027417">
    <property type="entry name" value="P-loop_NTPase"/>
</dbReference>
<keyword evidence="2 7" id="KW-0378">Hydrolase</keyword>
<sequence>MTKTMEILGAMKPQLQERWKETGFSRLTPVQEKAMPLALEGRDLLVQSPTGTGKTLAYLLPVLNRIDENIKSVQSVILAPSRELVMQIHEEVQKWSKGTDMTSAALVGGANIKRQVERLKKKPSVVIGTPGRVWELIQMRKLKMHEVRVVVLDEGDQLLNKEHIGTVRSIVTSTLNDRQLLLFSATRLEDPDQVKVLIGREPEKVFTEKTVSIPASIQHGYVLCEPREKTKLLAKMAKMKDMRGLVFIRSVGSMNVIADKLRYEGVRLELLHSDVSKQNRENALKKLVNGEVHILLATDIAARGLDIAGLRYVIHFDLAEDASQYVHRAGRTGRMGTAGTNISLVNQRDERQLMKYGKQLGLDIIRKRWFKGEIVDFFRKKEDDRS</sequence>
<dbReference type="SMART" id="SM00490">
    <property type="entry name" value="HELICc"/>
    <property type="match status" value="1"/>
</dbReference>
<dbReference type="InterPro" id="IPR001650">
    <property type="entry name" value="Helicase_C-like"/>
</dbReference>
<evidence type="ECO:0000313" key="7">
    <source>
        <dbReference type="EMBL" id="MFD1707781.1"/>
    </source>
</evidence>
<evidence type="ECO:0000256" key="2">
    <source>
        <dbReference type="ARBA" id="ARBA00022801"/>
    </source>
</evidence>
<feature type="domain" description="Helicase ATP-binding" evidence="5">
    <location>
        <begin position="35"/>
        <end position="205"/>
    </location>
</feature>
<evidence type="ECO:0000259" key="5">
    <source>
        <dbReference type="PROSITE" id="PS51192"/>
    </source>
</evidence>
<dbReference type="PROSITE" id="PS51194">
    <property type="entry name" value="HELICASE_CTER"/>
    <property type="match status" value="1"/>
</dbReference>
<organism evidence="7 8">
    <name type="scientific">Siminovitchia sediminis</name>
    <dbReference type="NCBI Taxonomy" id="1274353"/>
    <lineage>
        <taxon>Bacteria</taxon>
        <taxon>Bacillati</taxon>
        <taxon>Bacillota</taxon>
        <taxon>Bacilli</taxon>
        <taxon>Bacillales</taxon>
        <taxon>Bacillaceae</taxon>
        <taxon>Siminovitchia</taxon>
    </lineage>
</organism>
<evidence type="ECO:0000313" key="8">
    <source>
        <dbReference type="Proteomes" id="UP001597301"/>
    </source>
</evidence>
<dbReference type="PANTHER" id="PTHR47963:SF7">
    <property type="entry name" value="ATP-DEPENDENT RNA HELICASE YFML-RELATED"/>
    <property type="match status" value="1"/>
</dbReference>
<evidence type="ECO:0000256" key="4">
    <source>
        <dbReference type="ARBA" id="ARBA00022840"/>
    </source>
</evidence>
<dbReference type="PROSITE" id="PS51192">
    <property type="entry name" value="HELICASE_ATP_BIND_1"/>
    <property type="match status" value="1"/>
</dbReference>
<dbReference type="PANTHER" id="PTHR47963">
    <property type="entry name" value="DEAD-BOX ATP-DEPENDENT RNA HELICASE 47, MITOCHONDRIAL"/>
    <property type="match status" value="1"/>
</dbReference>
<feature type="domain" description="Helicase C-terminal" evidence="6">
    <location>
        <begin position="231"/>
        <end position="382"/>
    </location>
</feature>
<dbReference type="InterPro" id="IPR050547">
    <property type="entry name" value="DEAD_box_RNA_helicases"/>
</dbReference>
<proteinExistence type="predicted"/>
<comment type="caution">
    <text evidence="7">The sequence shown here is derived from an EMBL/GenBank/DDBJ whole genome shotgun (WGS) entry which is preliminary data.</text>
</comment>
<accession>A0ABW4KKP1</accession>
<dbReference type="CDD" id="cd00268">
    <property type="entry name" value="DEADc"/>
    <property type="match status" value="1"/>
</dbReference>
<dbReference type="RefSeq" id="WP_380774596.1">
    <property type="nucleotide sequence ID" value="NZ_JBHUEO010000044.1"/>
</dbReference>
<dbReference type="Gene3D" id="3.40.50.300">
    <property type="entry name" value="P-loop containing nucleotide triphosphate hydrolases"/>
    <property type="match status" value="2"/>
</dbReference>
<dbReference type="GO" id="GO:0004386">
    <property type="term" value="F:helicase activity"/>
    <property type="evidence" value="ECO:0007669"/>
    <property type="project" value="UniProtKB-KW"/>
</dbReference>
<evidence type="ECO:0000256" key="1">
    <source>
        <dbReference type="ARBA" id="ARBA00022741"/>
    </source>
</evidence>
<dbReference type="CDD" id="cd18787">
    <property type="entry name" value="SF2_C_DEAD"/>
    <property type="match status" value="1"/>
</dbReference>
<gene>
    <name evidence="7" type="ORF">ACFSCZ_13730</name>
</gene>
<dbReference type="Pfam" id="PF00271">
    <property type="entry name" value="Helicase_C"/>
    <property type="match status" value="1"/>
</dbReference>
<keyword evidence="4" id="KW-0067">ATP-binding</keyword>
<dbReference type="InterPro" id="IPR014001">
    <property type="entry name" value="Helicase_ATP-bd"/>
</dbReference>